<reference evidence="2 3" key="1">
    <citation type="journal article" date="2019" name="Int. J. Syst. Evol. Microbiol.">
        <title>The Global Catalogue of Microorganisms (GCM) 10K type strain sequencing project: providing services to taxonomists for standard genome sequencing and annotation.</title>
        <authorList>
            <consortium name="The Broad Institute Genomics Platform"/>
            <consortium name="The Broad Institute Genome Sequencing Center for Infectious Disease"/>
            <person name="Wu L."/>
            <person name="Ma J."/>
        </authorList>
    </citation>
    <scope>NUCLEOTIDE SEQUENCE [LARGE SCALE GENOMIC DNA]</scope>
    <source>
        <strain evidence="2 3">JCM 9088</strain>
    </source>
</reference>
<dbReference type="InterPro" id="IPR052184">
    <property type="entry name" value="SDR_enzymes"/>
</dbReference>
<evidence type="ECO:0000313" key="2">
    <source>
        <dbReference type="EMBL" id="GAA2927849.1"/>
    </source>
</evidence>
<dbReference type="PANTHER" id="PTHR45458:SF1">
    <property type="entry name" value="SHORT CHAIN DEHYDROGENASE"/>
    <property type="match status" value="1"/>
</dbReference>
<dbReference type="Gene3D" id="3.40.50.720">
    <property type="entry name" value="NAD(P)-binding Rossmann-like Domain"/>
    <property type="match status" value="1"/>
</dbReference>
<dbReference type="Proteomes" id="UP001500403">
    <property type="component" value="Unassembled WGS sequence"/>
</dbReference>
<dbReference type="SUPFAM" id="SSF103473">
    <property type="entry name" value="MFS general substrate transporter"/>
    <property type="match status" value="1"/>
</dbReference>
<sequence length="239" mass="25420">MLVDLFGWRSVFYVNLPFGILLIFAAVRLLPRPADPDKKQIPDPLGTLLVALAVGATPLGVTEGGTWGWWDARTLACLVGVNNAGVSGVVRGERRSLDEMSVETLRSTLETNFVGAFALTHALLPALRTAGGRVVNVTSALATFARTTGRGPAGPADLIPYRASKAALNMTSVLLADQLREWGVTVCAVSPGYVATDMNNFAGSKTVQEGARTIVRFATLAPEELPDRAFVTEEGVVPW</sequence>
<evidence type="ECO:0008006" key="4">
    <source>
        <dbReference type="Google" id="ProtNLM"/>
    </source>
</evidence>
<dbReference type="InterPro" id="IPR036259">
    <property type="entry name" value="MFS_trans_sf"/>
</dbReference>
<dbReference type="Pfam" id="PF00106">
    <property type="entry name" value="adh_short"/>
    <property type="match status" value="1"/>
</dbReference>
<organism evidence="2 3">
    <name type="scientific">Streptomyces enissocaesilis</name>
    <dbReference type="NCBI Taxonomy" id="332589"/>
    <lineage>
        <taxon>Bacteria</taxon>
        <taxon>Bacillati</taxon>
        <taxon>Actinomycetota</taxon>
        <taxon>Actinomycetes</taxon>
        <taxon>Kitasatosporales</taxon>
        <taxon>Streptomycetaceae</taxon>
        <taxon>Streptomyces</taxon>
        <taxon>Streptomyces rochei group</taxon>
    </lineage>
</organism>
<protein>
    <recommendedName>
        <fullName evidence="4">Dehydrogenase</fullName>
    </recommendedName>
</protein>
<evidence type="ECO:0000256" key="1">
    <source>
        <dbReference type="SAM" id="Phobius"/>
    </source>
</evidence>
<dbReference type="Gene3D" id="1.20.1720.10">
    <property type="entry name" value="Multidrug resistance protein D"/>
    <property type="match status" value="1"/>
</dbReference>
<keyword evidence="1" id="KW-0472">Membrane</keyword>
<keyword evidence="1" id="KW-0812">Transmembrane</keyword>
<dbReference type="InterPro" id="IPR036291">
    <property type="entry name" value="NAD(P)-bd_dom_sf"/>
</dbReference>
<keyword evidence="1" id="KW-1133">Transmembrane helix</keyword>
<dbReference type="SUPFAM" id="SSF51735">
    <property type="entry name" value="NAD(P)-binding Rossmann-fold domains"/>
    <property type="match status" value="1"/>
</dbReference>
<dbReference type="PRINTS" id="PR00081">
    <property type="entry name" value="GDHRDH"/>
</dbReference>
<accession>A0ABN3WVE4</accession>
<feature type="transmembrane region" description="Helical" evidence="1">
    <location>
        <begin position="12"/>
        <end position="30"/>
    </location>
</feature>
<dbReference type="PANTHER" id="PTHR45458">
    <property type="entry name" value="SHORT-CHAIN DEHYDROGENASE/REDUCTASE SDR"/>
    <property type="match status" value="1"/>
</dbReference>
<dbReference type="InterPro" id="IPR002347">
    <property type="entry name" value="SDR_fam"/>
</dbReference>
<gene>
    <name evidence="2" type="ORF">GCM10010446_10470</name>
</gene>
<comment type="caution">
    <text evidence="2">The sequence shown here is derived from an EMBL/GenBank/DDBJ whole genome shotgun (WGS) entry which is preliminary data.</text>
</comment>
<name>A0ABN3WVE4_9ACTN</name>
<evidence type="ECO:0000313" key="3">
    <source>
        <dbReference type="Proteomes" id="UP001500403"/>
    </source>
</evidence>
<dbReference type="EMBL" id="BAAAUD010000012">
    <property type="protein sequence ID" value="GAA2927849.1"/>
    <property type="molecule type" value="Genomic_DNA"/>
</dbReference>
<proteinExistence type="predicted"/>
<keyword evidence="3" id="KW-1185">Reference proteome</keyword>